<comment type="caution">
    <text evidence="2">The sequence shown here is derived from an EMBL/GenBank/DDBJ whole genome shotgun (WGS) entry which is preliminary data.</text>
</comment>
<evidence type="ECO:0000313" key="2">
    <source>
        <dbReference type="EMBL" id="TPD59454.1"/>
    </source>
</evidence>
<accession>A0A501PHP0</accession>
<feature type="region of interest" description="Disordered" evidence="1">
    <location>
        <begin position="1"/>
        <end position="30"/>
    </location>
</feature>
<keyword evidence="3" id="KW-1185">Reference proteome</keyword>
<dbReference type="EMBL" id="VFIY01000014">
    <property type="protein sequence ID" value="TPD59454.1"/>
    <property type="molecule type" value="Genomic_DNA"/>
</dbReference>
<feature type="compositionally biased region" description="Gly residues" evidence="1">
    <location>
        <begin position="86"/>
        <end position="95"/>
    </location>
</feature>
<evidence type="ECO:0000256" key="1">
    <source>
        <dbReference type="SAM" id="MobiDB-lite"/>
    </source>
</evidence>
<dbReference type="AlphaFoldDB" id="A0A501PHP0"/>
<proteinExistence type="predicted"/>
<gene>
    <name evidence="2" type="ORF">FIV46_11730</name>
</gene>
<protein>
    <submittedName>
        <fullName evidence="2">Uncharacterized protein</fullName>
    </submittedName>
</protein>
<name>A0A501PHP0_9PROT</name>
<feature type="region of interest" description="Disordered" evidence="1">
    <location>
        <begin position="68"/>
        <end position="102"/>
    </location>
</feature>
<feature type="compositionally biased region" description="Gly residues" evidence="1">
    <location>
        <begin position="1"/>
        <end position="10"/>
    </location>
</feature>
<organism evidence="2 3">
    <name type="scientific">Emcibacter nanhaiensis</name>
    <dbReference type="NCBI Taxonomy" id="1505037"/>
    <lineage>
        <taxon>Bacteria</taxon>
        <taxon>Pseudomonadati</taxon>
        <taxon>Pseudomonadota</taxon>
        <taxon>Alphaproteobacteria</taxon>
        <taxon>Emcibacterales</taxon>
        <taxon>Emcibacteraceae</taxon>
        <taxon>Emcibacter</taxon>
    </lineage>
</organism>
<dbReference type="RefSeq" id="WP_139941117.1">
    <property type="nucleotide sequence ID" value="NZ_JBHSYP010000006.1"/>
</dbReference>
<reference evidence="3" key="1">
    <citation type="submission" date="2019-06" db="EMBL/GenBank/DDBJ databases">
        <title>The complete genome of Emcibacter congregatus ZYLT.</title>
        <authorList>
            <person name="Zhao Z."/>
        </authorList>
    </citation>
    <scope>NUCLEOTIDE SEQUENCE [LARGE SCALE GENOMIC DNA]</scope>
    <source>
        <strain evidence="3">MCCC 1A06723</strain>
    </source>
</reference>
<sequence length="142" mass="14771">MIDAVGGAGGFRPPPPSSSPLTEDQKSTVSDILSQYDASSLSEEDAQSIFQALKDAGIPPSEELKSMIEDAGFDLSQFAPPPPPEGGRGPGGPGGMVELSEEDAATLDSIFDSYDMANLTEEDKESINQALLDAGIKLDLVA</sequence>
<dbReference type="OrthoDB" id="6119669at2"/>
<dbReference type="Proteomes" id="UP000319148">
    <property type="component" value="Unassembled WGS sequence"/>
</dbReference>
<evidence type="ECO:0000313" key="3">
    <source>
        <dbReference type="Proteomes" id="UP000319148"/>
    </source>
</evidence>